<sequence>MSRNLVRVLAPVLLGVLALVGWEVLVKAGSLPAYLLPAPTQILEQVRAIWDGLIDATVATGTNALVGLVVGSVLAVVAAILAARLDWLDQMVAPLVAAAAVVPIVALAPVLSNMFGATSESPRRVIVGLVVFVPVFLNTLRGLRQVKPVHRDLMRAYAATPWQLTRTVTLPGAIPFVFTGLNIASSLAVIAAVVAEYFGGLQNGIGSRIAGAAAQSGYSRAWAYVVASIALGLLFYGATLLLERLASRRPT</sequence>
<keyword evidence="4 7" id="KW-0812">Transmembrane</keyword>
<evidence type="ECO:0000256" key="6">
    <source>
        <dbReference type="ARBA" id="ARBA00023136"/>
    </source>
</evidence>
<evidence type="ECO:0000256" key="5">
    <source>
        <dbReference type="ARBA" id="ARBA00022989"/>
    </source>
</evidence>
<feature type="transmembrane region" description="Helical" evidence="7">
    <location>
        <begin position="221"/>
        <end position="242"/>
    </location>
</feature>
<comment type="subcellular location">
    <subcellularLocation>
        <location evidence="1 7">Cell membrane</location>
        <topology evidence="1 7">Multi-pass membrane protein</topology>
    </subcellularLocation>
</comment>
<feature type="transmembrane region" description="Helical" evidence="7">
    <location>
        <begin position="173"/>
        <end position="195"/>
    </location>
</feature>
<accession>A0A542YN68</accession>
<keyword evidence="2 7" id="KW-0813">Transport</keyword>
<evidence type="ECO:0000313" key="10">
    <source>
        <dbReference type="Proteomes" id="UP000319516"/>
    </source>
</evidence>
<feature type="transmembrane region" description="Helical" evidence="7">
    <location>
        <begin position="64"/>
        <end position="85"/>
    </location>
</feature>
<dbReference type="RefSeq" id="WP_211350539.1">
    <property type="nucleotide sequence ID" value="NZ_BAAAIK010000003.1"/>
</dbReference>
<feature type="domain" description="ABC transmembrane type-1" evidence="8">
    <location>
        <begin position="57"/>
        <end position="246"/>
    </location>
</feature>
<dbReference type="Proteomes" id="UP000319516">
    <property type="component" value="Unassembled WGS sequence"/>
</dbReference>
<evidence type="ECO:0000259" key="8">
    <source>
        <dbReference type="PROSITE" id="PS50928"/>
    </source>
</evidence>
<keyword evidence="5 7" id="KW-1133">Transmembrane helix</keyword>
<dbReference type="SUPFAM" id="SSF161098">
    <property type="entry name" value="MetI-like"/>
    <property type="match status" value="1"/>
</dbReference>
<evidence type="ECO:0000256" key="3">
    <source>
        <dbReference type="ARBA" id="ARBA00022475"/>
    </source>
</evidence>
<reference evidence="9 10" key="1">
    <citation type="submission" date="2019-06" db="EMBL/GenBank/DDBJ databases">
        <title>Sequencing the genomes of 1000 actinobacteria strains.</title>
        <authorList>
            <person name="Klenk H.-P."/>
        </authorList>
    </citation>
    <scope>NUCLEOTIDE SEQUENCE [LARGE SCALE GENOMIC DNA]</scope>
    <source>
        <strain evidence="9 10">DSM 12335</strain>
    </source>
</reference>
<dbReference type="EMBL" id="VFOP01000001">
    <property type="protein sequence ID" value="TQL49553.1"/>
    <property type="molecule type" value="Genomic_DNA"/>
</dbReference>
<dbReference type="InterPro" id="IPR035906">
    <property type="entry name" value="MetI-like_sf"/>
</dbReference>
<organism evidence="9 10">
    <name type="scientific">Ornithinicoccus hortensis</name>
    <dbReference type="NCBI Taxonomy" id="82346"/>
    <lineage>
        <taxon>Bacteria</taxon>
        <taxon>Bacillati</taxon>
        <taxon>Actinomycetota</taxon>
        <taxon>Actinomycetes</taxon>
        <taxon>Micrococcales</taxon>
        <taxon>Intrasporangiaceae</taxon>
        <taxon>Ornithinicoccus</taxon>
    </lineage>
</organism>
<dbReference type="GO" id="GO:0005886">
    <property type="term" value="C:plasma membrane"/>
    <property type="evidence" value="ECO:0007669"/>
    <property type="project" value="UniProtKB-SubCell"/>
</dbReference>
<dbReference type="AlphaFoldDB" id="A0A542YN68"/>
<evidence type="ECO:0000256" key="4">
    <source>
        <dbReference type="ARBA" id="ARBA00022692"/>
    </source>
</evidence>
<evidence type="ECO:0000256" key="1">
    <source>
        <dbReference type="ARBA" id="ARBA00004651"/>
    </source>
</evidence>
<keyword evidence="10" id="KW-1185">Reference proteome</keyword>
<evidence type="ECO:0000313" key="9">
    <source>
        <dbReference type="EMBL" id="TQL49553.1"/>
    </source>
</evidence>
<dbReference type="Gene3D" id="1.10.3720.10">
    <property type="entry name" value="MetI-like"/>
    <property type="match status" value="1"/>
</dbReference>
<protein>
    <submittedName>
        <fullName evidence="9">NitT/TauT family transport system permease protein</fullName>
    </submittedName>
</protein>
<proteinExistence type="inferred from homology"/>
<feature type="transmembrane region" description="Helical" evidence="7">
    <location>
        <begin position="92"/>
        <end position="112"/>
    </location>
</feature>
<dbReference type="InterPro" id="IPR000515">
    <property type="entry name" value="MetI-like"/>
</dbReference>
<gene>
    <name evidence="9" type="ORF">FB467_0628</name>
</gene>
<comment type="caution">
    <text evidence="9">The sequence shown here is derived from an EMBL/GenBank/DDBJ whole genome shotgun (WGS) entry which is preliminary data.</text>
</comment>
<evidence type="ECO:0000256" key="7">
    <source>
        <dbReference type="RuleBase" id="RU363032"/>
    </source>
</evidence>
<keyword evidence="6 7" id="KW-0472">Membrane</keyword>
<evidence type="ECO:0000256" key="2">
    <source>
        <dbReference type="ARBA" id="ARBA00022448"/>
    </source>
</evidence>
<dbReference type="PANTHER" id="PTHR30151">
    <property type="entry name" value="ALKANE SULFONATE ABC TRANSPORTER-RELATED, MEMBRANE SUBUNIT"/>
    <property type="match status" value="1"/>
</dbReference>
<keyword evidence="3" id="KW-1003">Cell membrane</keyword>
<dbReference type="PROSITE" id="PS50928">
    <property type="entry name" value="ABC_TM1"/>
    <property type="match status" value="1"/>
</dbReference>
<dbReference type="GO" id="GO:0055085">
    <property type="term" value="P:transmembrane transport"/>
    <property type="evidence" value="ECO:0007669"/>
    <property type="project" value="InterPro"/>
</dbReference>
<dbReference type="PANTHER" id="PTHR30151:SF41">
    <property type="entry name" value="ABC TRANSPORTER PERMEASE PROTEIN"/>
    <property type="match status" value="1"/>
</dbReference>
<name>A0A542YN68_9MICO</name>
<comment type="similarity">
    <text evidence="7">Belongs to the binding-protein-dependent transport system permease family.</text>
</comment>
<feature type="transmembrane region" description="Helical" evidence="7">
    <location>
        <begin position="124"/>
        <end position="143"/>
    </location>
</feature>
<dbReference type="CDD" id="cd06261">
    <property type="entry name" value="TM_PBP2"/>
    <property type="match status" value="1"/>
</dbReference>
<dbReference type="Pfam" id="PF00528">
    <property type="entry name" value="BPD_transp_1"/>
    <property type="match status" value="1"/>
</dbReference>